<dbReference type="PANTHER" id="PTHR13847">
    <property type="entry name" value="SARCOSINE DEHYDROGENASE-RELATED"/>
    <property type="match status" value="1"/>
</dbReference>
<dbReference type="PANTHER" id="PTHR13847:SF289">
    <property type="entry name" value="GLYCINE OXIDASE"/>
    <property type="match status" value="1"/>
</dbReference>
<dbReference type="EMBL" id="JAKGSI010000004">
    <property type="protein sequence ID" value="MCF4007265.1"/>
    <property type="molecule type" value="Genomic_DNA"/>
</dbReference>
<evidence type="ECO:0000256" key="2">
    <source>
        <dbReference type="ARBA" id="ARBA00022977"/>
    </source>
</evidence>
<dbReference type="InterPro" id="IPR006076">
    <property type="entry name" value="FAD-dep_OxRdtase"/>
</dbReference>
<dbReference type="AlphaFoldDB" id="A0A9X1TYG4"/>
<dbReference type="GO" id="GO:0050660">
    <property type="term" value="F:flavin adenine dinucleotide binding"/>
    <property type="evidence" value="ECO:0007669"/>
    <property type="project" value="InterPro"/>
</dbReference>
<dbReference type="SUPFAM" id="SSF51905">
    <property type="entry name" value="FAD/NAD(P)-binding domain"/>
    <property type="match status" value="1"/>
</dbReference>
<evidence type="ECO:0000256" key="1">
    <source>
        <dbReference type="ARBA" id="ARBA00004948"/>
    </source>
</evidence>
<proteinExistence type="predicted"/>
<evidence type="ECO:0000313" key="7">
    <source>
        <dbReference type="EMBL" id="MCF4007265.1"/>
    </source>
</evidence>
<dbReference type="InterPro" id="IPR036188">
    <property type="entry name" value="FAD/NAD-bd_sf"/>
</dbReference>
<dbReference type="RefSeq" id="WP_236119404.1">
    <property type="nucleotide sequence ID" value="NZ_JAKGSI010000004.1"/>
</dbReference>
<name>A0A9X1TYG4_9CORY</name>
<dbReference type="Pfam" id="PF01266">
    <property type="entry name" value="DAO"/>
    <property type="match status" value="1"/>
</dbReference>
<dbReference type="InterPro" id="IPR012727">
    <property type="entry name" value="Gly_oxidase_ThiO"/>
</dbReference>
<reference evidence="7" key="1">
    <citation type="submission" date="2022-01" db="EMBL/GenBank/DDBJ databases">
        <title>Corynebacterium sp. nov isolated from isolated from the feces of the greater white-fronted geese (Anser albifrons) at Poyang Lake, PR China.</title>
        <authorList>
            <person name="Liu Q."/>
        </authorList>
    </citation>
    <scope>NUCLEOTIDE SEQUENCE</scope>
    <source>
        <strain evidence="7">JCM 32435</strain>
    </source>
</reference>
<gene>
    <name evidence="7" type="primary">thiO</name>
    <name evidence="7" type="ORF">L1O03_08765</name>
</gene>
<feature type="domain" description="FAD dependent oxidoreductase" evidence="6">
    <location>
        <begin position="7"/>
        <end position="356"/>
    </location>
</feature>
<comment type="pathway">
    <text evidence="1">Cofactor biosynthesis; thiamine diphosphate biosynthesis.</text>
</comment>
<evidence type="ECO:0000256" key="4">
    <source>
        <dbReference type="ARBA" id="ARBA00049872"/>
    </source>
</evidence>
<dbReference type="GO" id="GO:0009228">
    <property type="term" value="P:thiamine biosynthetic process"/>
    <property type="evidence" value="ECO:0007669"/>
    <property type="project" value="UniProtKB-KW"/>
</dbReference>
<protein>
    <recommendedName>
        <fullName evidence="5">glycine oxidase</fullName>
        <ecNumber evidence="5">1.4.3.19</ecNumber>
    </recommendedName>
</protein>
<dbReference type="Gene3D" id="3.50.50.60">
    <property type="entry name" value="FAD/NAD(P)-binding domain"/>
    <property type="match status" value="1"/>
</dbReference>
<dbReference type="SUPFAM" id="SSF54373">
    <property type="entry name" value="FAD-linked reductases, C-terminal domain"/>
    <property type="match status" value="1"/>
</dbReference>
<dbReference type="GO" id="GO:0043799">
    <property type="term" value="F:glycine oxidase activity"/>
    <property type="evidence" value="ECO:0007669"/>
    <property type="project" value="UniProtKB-EC"/>
</dbReference>
<dbReference type="GO" id="GO:0005737">
    <property type="term" value="C:cytoplasm"/>
    <property type="evidence" value="ECO:0007669"/>
    <property type="project" value="TreeGrafter"/>
</dbReference>
<dbReference type="Proteomes" id="UP001139336">
    <property type="component" value="Unassembled WGS sequence"/>
</dbReference>
<evidence type="ECO:0000256" key="3">
    <source>
        <dbReference type="ARBA" id="ARBA00023002"/>
    </source>
</evidence>
<keyword evidence="2" id="KW-0784">Thiamine biosynthesis</keyword>
<keyword evidence="3 7" id="KW-0560">Oxidoreductase</keyword>
<comment type="catalytic activity">
    <reaction evidence="4">
        <text>glycine + O2 + H2O = glyoxylate + H2O2 + NH4(+)</text>
        <dbReference type="Rhea" id="RHEA:11532"/>
        <dbReference type="ChEBI" id="CHEBI:15377"/>
        <dbReference type="ChEBI" id="CHEBI:15379"/>
        <dbReference type="ChEBI" id="CHEBI:16240"/>
        <dbReference type="ChEBI" id="CHEBI:28938"/>
        <dbReference type="ChEBI" id="CHEBI:36655"/>
        <dbReference type="ChEBI" id="CHEBI:57305"/>
        <dbReference type="EC" id="1.4.3.19"/>
    </reaction>
</comment>
<dbReference type="NCBIfam" id="TIGR02352">
    <property type="entry name" value="thiamin_ThiO"/>
    <property type="match status" value="1"/>
</dbReference>
<organism evidence="7 8">
    <name type="scientific">Corynebacterium uropygiale</name>
    <dbReference type="NCBI Taxonomy" id="1775911"/>
    <lineage>
        <taxon>Bacteria</taxon>
        <taxon>Bacillati</taxon>
        <taxon>Actinomycetota</taxon>
        <taxon>Actinomycetes</taxon>
        <taxon>Mycobacteriales</taxon>
        <taxon>Corynebacteriaceae</taxon>
        <taxon>Corynebacterium</taxon>
    </lineage>
</organism>
<comment type="caution">
    <text evidence="7">The sequence shown here is derived from an EMBL/GenBank/DDBJ whole genome shotgun (WGS) entry which is preliminary data.</text>
</comment>
<dbReference type="EC" id="1.4.3.19" evidence="5"/>
<keyword evidence="8" id="KW-1185">Reference proteome</keyword>
<evidence type="ECO:0000313" key="8">
    <source>
        <dbReference type="Proteomes" id="UP001139336"/>
    </source>
</evidence>
<sequence length="393" mass="42147">MGQPEQVIIVGGGIIGLGTALELRRRGLRVRVYDPEPASGASRAAAGMLAPVAEVVWDQPGLYPLMVESGRIYPEFVEAIAGESGATDPAEVGYLPMETLVCAGDAADRRTLAELMELQHELDMEVSLLSAREARRREPELGPGVVGAVHIPGDHQVNPRRLTAAMLRALGEDVHRARVRGLHWEEGRVAGVFLKGEEAPVRADHVLLAAGLGCAGIEGLPSELSLPVRPVFGEVLRLRAPEGRVPLARHVIRGIVRGRPVYVVPRSDEEVVLGATTREDEREGVVVEGVYQLLRDASRLVPAVLDCELTEAIARARPGSPDDVPMIGRVAEGLSVSTGYFRHGILLAALGARLGANAVCGTPMPENTARAVDPWRFSEHGAYADHTQQNTQL</sequence>
<accession>A0A9X1TYG4</accession>
<dbReference type="Gene3D" id="3.30.9.10">
    <property type="entry name" value="D-Amino Acid Oxidase, subunit A, domain 2"/>
    <property type="match status" value="1"/>
</dbReference>
<evidence type="ECO:0000259" key="6">
    <source>
        <dbReference type="Pfam" id="PF01266"/>
    </source>
</evidence>
<evidence type="ECO:0000256" key="5">
    <source>
        <dbReference type="ARBA" id="ARBA00050018"/>
    </source>
</evidence>